<dbReference type="STRING" id="1302685.SAMN05444408_10835"/>
<proteinExistence type="predicted"/>
<keyword evidence="1" id="KW-0812">Transmembrane</keyword>
<feature type="transmembrane region" description="Helical" evidence="1">
    <location>
        <begin position="165"/>
        <end position="186"/>
    </location>
</feature>
<sequence>MRKKHHHKKKPSFIKKWSDKLHLWLGLSVGIIVFIVSLSGTLYVFKDEIQDVLRKDVIYVKAETITHQPLSIEVLKEKVSLELNEKFPVSSVEIPLDKNKSYEFLYYEKYKNAWNYFDEVKINKLVYVNPYNGEILGVYNEKYDIFPILKSIHWSLLLKADWGKYVVGIPVVLFIIMLITGIILWWPKNKAARKGRFRFNWKDITTWKRKNYDLHNILGFYASFVALILSLSGIYFSFPWVKNAINFSLSGSAELPKEKEIKSHGTLSSVNRSVYDLTAEETKKLYASSSSFRIPLNGKNKKGKALKNIPVTVYGENGRFAIRSQVVFDKYSGKLLMNKPHQQLTNAEKYANANYDIHTGSYFGILGKIIWFITGLICTSLPVTGFLIWLAKKKKKGIRKIS</sequence>
<feature type="transmembrane region" description="Helical" evidence="1">
    <location>
        <begin position="218"/>
        <end position="238"/>
    </location>
</feature>
<dbReference type="EMBL" id="FQVO01000008">
    <property type="protein sequence ID" value="SHF05328.1"/>
    <property type="molecule type" value="Genomic_DNA"/>
</dbReference>
<keyword evidence="3" id="KW-1185">Reference proteome</keyword>
<dbReference type="OrthoDB" id="111691at2"/>
<protein>
    <submittedName>
        <fullName evidence="2">Uncharacterized iron-regulated membrane protein</fullName>
    </submittedName>
</protein>
<accession>A0A1M4YI36</accession>
<dbReference type="Proteomes" id="UP000184236">
    <property type="component" value="Unassembled WGS sequence"/>
</dbReference>
<dbReference type="InterPro" id="IPR005625">
    <property type="entry name" value="PepSY-ass_TM"/>
</dbReference>
<evidence type="ECO:0000313" key="2">
    <source>
        <dbReference type="EMBL" id="SHF05328.1"/>
    </source>
</evidence>
<name>A0A1M4YI36_9FLAO</name>
<dbReference type="PANTHER" id="PTHR34219">
    <property type="entry name" value="IRON-REGULATED INNER MEMBRANE PROTEIN-RELATED"/>
    <property type="match status" value="1"/>
</dbReference>
<dbReference type="Pfam" id="PF03929">
    <property type="entry name" value="PepSY_TM"/>
    <property type="match status" value="1"/>
</dbReference>
<organism evidence="2 3">
    <name type="scientific">Chryseobacterium takakiae</name>
    <dbReference type="NCBI Taxonomy" id="1302685"/>
    <lineage>
        <taxon>Bacteria</taxon>
        <taxon>Pseudomonadati</taxon>
        <taxon>Bacteroidota</taxon>
        <taxon>Flavobacteriia</taxon>
        <taxon>Flavobacteriales</taxon>
        <taxon>Weeksellaceae</taxon>
        <taxon>Chryseobacterium group</taxon>
        <taxon>Chryseobacterium</taxon>
    </lineage>
</organism>
<feature type="transmembrane region" description="Helical" evidence="1">
    <location>
        <begin position="21"/>
        <end position="45"/>
    </location>
</feature>
<gene>
    <name evidence="2" type="ORF">SAMN05444408_10835</name>
</gene>
<keyword evidence="1" id="KW-0472">Membrane</keyword>
<dbReference type="AlphaFoldDB" id="A0A1M4YI36"/>
<reference evidence="3" key="1">
    <citation type="submission" date="2016-11" db="EMBL/GenBank/DDBJ databases">
        <authorList>
            <person name="Varghese N."/>
            <person name="Submissions S."/>
        </authorList>
    </citation>
    <scope>NUCLEOTIDE SEQUENCE [LARGE SCALE GENOMIC DNA]</scope>
    <source>
        <strain evidence="3">DSM 26898</strain>
    </source>
</reference>
<keyword evidence="1" id="KW-1133">Transmembrane helix</keyword>
<feature type="transmembrane region" description="Helical" evidence="1">
    <location>
        <begin position="369"/>
        <end position="391"/>
    </location>
</feature>
<dbReference type="PANTHER" id="PTHR34219:SF3">
    <property type="entry name" value="BLL7967 PROTEIN"/>
    <property type="match status" value="1"/>
</dbReference>
<evidence type="ECO:0000256" key="1">
    <source>
        <dbReference type="SAM" id="Phobius"/>
    </source>
</evidence>
<dbReference type="RefSeq" id="WP_072884901.1">
    <property type="nucleotide sequence ID" value="NZ_FQVO01000008.1"/>
</dbReference>
<evidence type="ECO:0000313" key="3">
    <source>
        <dbReference type="Proteomes" id="UP000184236"/>
    </source>
</evidence>